<evidence type="ECO:0000256" key="5">
    <source>
        <dbReference type="ARBA" id="ARBA00023136"/>
    </source>
</evidence>
<dbReference type="PIRSF" id="PIRSF005651">
    <property type="entry name" value="HflC"/>
    <property type="match status" value="1"/>
</dbReference>
<feature type="compositionally biased region" description="Low complexity" evidence="7">
    <location>
        <begin position="296"/>
        <end position="308"/>
    </location>
</feature>
<organism evidence="10 11">
    <name type="scientific">Alloyangia pacifica</name>
    <dbReference type="NCBI Taxonomy" id="311180"/>
    <lineage>
        <taxon>Bacteria</taxon>
        <taxon>Pseudomonadati</taxon>
        <taxon>Pseudomonadota</taxon>
        <taxon>Alphaproteobacteria</taxon>
        <taxon>Rhodobacterales</taxon>
        <taxon>Roseobacteraceae</taxon>
        <taxon>Alloyangia</taxon>
    </lineage>
</organism>
<evidence type="ECO:0000259" key="9">
    <source>
        <dbReference type="SMART" id="SM00244"/>
    </source>
</evidence>
<dbReference type="GO" id="GO:0016020">
    <property type="term" value="C:membrane"/>
    <property type="evidence" value="ECO:0007669"/>
    <property type="project" value="UniProtKB-SubCell"/>
</dbReference>
<dbReference type="Proteomes" id="UP000244915">
    <property type="component" value="Chromosome 1"/>
</dbReference>
<evidence type="ECO:0000256" key="1">
    <source>
        <dbReference type="ARBA" id="ARBA00004167"/>
    </source>
</evidence>
<gene>
    <name evidence="10" type="ORF">CEW88_09780</name>
</gene>
<keyword evidence="5 8" id="KW-0472">Membrane</keyword>
<keyword evidence="4 8" id="KW-1133">Transmembrane helix</keyword>
<feature type="transmembrane region" description="Helical" evidence="8">
    <location>
        <begin position="6"/>
        <end position="25"/>
    </location>
</feature>
<dbReference type="CDD" id="cd03405">
    <property type="entry name" value="SPFH_HflC"/>
    <property type="match status" value="1"/>
</dbReference>
<dbReference type="GO" id="GO:0006508">
    <property type="term" value="P:proteolysis"/>
    <property type="evidence" value="ECO:0007669"/>
    <property type="project" value="UniProtKB-KW"/>
</dbReference>
<keyword evidence="10" id="KW-0378">Hydrolase</keyword>
<dbReference type="PANTHER" id="PTHR42911:SF1">
    <property type="entry name" value="MODULATOR OF FTSH PROTEASE HFLC"/>
    <property type="match status" value="1"/>
</dbReference>
<comment type="subcellular location">
    <subcellularLocation>
        <location evidence="1">Membrane</location>
        <topology evidence="1">Single-pass membrane protein</topology>
    </subcellularLocation>
</comment>
<dbReference type="PANTHER" id="PTHR42911">
    <property type="entry name" value="MODULATOR OF FTSH PROTEASE HFLC"/>
    <property type="match status" value="1"/>
</dbReference>
<proteinExistence type="inferred from homology"/>
<reference evidence="10 11" key="1">
    <citation type="submission" date="2017-06" db="EMBL/GenBank/DDBJ databases">
        <title>Yangia sp. YSBP01 complete genome sequence.</title>
        <authorList>
            <person name="Woo J.-H."/>
            <person name="Kim H.-S."/>
        </authorList>
    </citation>
    <scope>NUCLEOTIDE SEQUENCE [LARGE SCALE GENOMIC DNA]</scope>
    <source>
        <strain evidence="10 11">YSBP01</strain>
    </source>
</reference>
<evidence type="ECO:0000313" key="11">
    <source>
        <dbReference type="Proteomes" id="UP000244915"/>
    </source>
</evidence>
<evidence type="ECO:0000256" key="3">
    <source>
        <dbReference type="ARBA" id="ARBA00022692"/>
    </source>
</evidence>
<evidence type="ECO:0000256" key="7">
    <source>
        <dbReference type="SAM" id="MobiDB-lite"/>
    </source>
</evidence>
<feature type="domain" description="Band 7" evidence="9">
    <location>
        <begin position="20"/>
        <end position="186"/>
    </location>
</feature>
<evidence type="ECO:0000256" key="4">
    <source>
        <dbReference type="ARBA" id="ARBA00022989"/>
    </source>
</evidence>
<evidence type="ECO:0000256" key="2">
    <source>
        <dbReference type="ARBA" id="ARBA00007862"/>
    </source>
</evidence>
<dbReference type="RefSeq" id="WP_108966339.1">
    <property type="nucleotide sequence ID" value="NZ_CP022189.1"/>
</dbReference>
<dbReference type="EMBL" id="CP022189">
    <property type="protein sequence ID" value="AWI83940.1"/>
    <property type="molecule type" value="Genomic_DNA"/>
</dbReference>
<protein>
    <recommendedName>
        <fullName evidence="6">Protein HflC</fullName>
    </recommendedName>
</protein>
<keyword evidence="10" id="KW-0645">Protease</keyword>
<dbReference type="Gene3D" id="3.30.479.30">
    <property type="entry name" value="Band 7 domain"/>
    <property type="match status" value="1"/>
</dbReference>
<accession>A0A2U8HDZ6</accession>
<feature type="region of interest" description="Disordered" evidence="7">
    <location>
        <begin position="296"/>
        <end position="342"/>
    </location>
</feature>
<comment type="function">
    <text evidence="6">HflC and HflK could regulate a protease.</text>
</comment>
<dbReference type="InterPro" id="IPR001107">
    <property type="entry name" value="Band_7"/>
</dbReference>
<evidence type="ECO:0000256" key="6">
    <source>
        <dbReference type="PIRNR" id="PIRNR005651"/>
    </source>
</evidence>
<comment type="similarity">
    <text evidence="2 6">Belongs to the band 7/mec-2 family. HflC subfamily.</text>
</comment>
<dbReference type="InterPro" id="IPR010200">
    <property type="entry name" value="HflC"/>
</dbReference>
<dbReference type="InterPro" id="IPR036013">
    <property type="entry name" value="Band_7/SPFH_dom_sf"/>
</dbReference>
<evidence type="ECO:0000256" key="8">
    <source>
        <dbReference type="SAM" id="Phobius"/>
    </source>
</evidence>
<keyword evidence="3 8" id="KW-0812">Transmembrane</keyword>
<dbReference type="Pfam" id="PF01145">
    <property type="entry name" value="Band_7"/>
    <property type="match status" value="1"/>
</dbReference>
<dbReference type="AlphaFoldDB" id="A0A2U8HDZ6"/>
<dbReference type="OrthoDB" id="9812991at2"/>
<sequence>MRKSTYVLPVIVVLAVIALSSIFVVDEREKALVMQFGQIKSVKEEPGLAFKIPLIQEVVKYDDRILSLDTETIEVTPSDDRRLVVDAFARYRISDVVRFRQAVGVGGLRTAEDRLSGILNAQIREVLGADQVTSDVILSTDRRGLTNRIRDQARQQALSLGLDVVDVRLKQTNLPSQNLDATFARMRAEREREAADEIARGNEAAQRVRALADRTVVETQSEANRDGDIIRGEADAERNGIFAEAYGADPEFFAFYRSLQAYETSLGSGNSSMVMTPKGEFFEYFKSQGEIDLPAASAAPADGADASPTTSGNAETSAEGPSTTGPGATGPGATGASGTATE</sequence>
<dbReference type="SMART" id="SM00244">
    <property type="entry name" value="PHB"/>
    <property type="match status" value="1"/>
</dbReference>
<dbReference type="GO" id="GO:0008233">
    <property type="term" value="F:peptidase activity"/>
    <property type="evidence" value="ECO:0007669"/>
    <property type="project" value="UniProtKB-KW"/>
</dbReference>
<evidence type="ECO:0000313" key="10">
    <source>
        <dbReference type="EMBL" id="AWI83940.1"/>
    </source>
</evidence>
<dbReference type="SUPFAM" id="SSF117892">
    <property type="entry name" value="Band 7/SPFH domain"/>
    <property type="match status" value="1"/>
</dbReference>
<name>A0A2U8HDZ6_9RHOB</name>
<dbReference type="KEGG" id="ypac:CEW88_09780"/>